<evidence type="ECO:0008006" key="5">
    <source>
        <dbReference type="Google" id="ProtNLM"/>
    </source>
</evidence>
<dbReference type="Proteomes" id="UP000070444">
    <property type="component" value="Unassembled WGS sequence"/>
</dbReference>
<keyword evidence="4" id="KW-1185">Reference proteome</keyword>
<dbReference type="OrthoDB" id="5597238at2759"/>
<dbReference type="EMBL" id="KQ964510">
    <property type="protein sequence ID" value="KXN70200.1"/>
    <property type="molecule type" value="Genomic_DNA"/>
</dbReference>
<evidence type="ECO:0000256" key="1">
    <source>
        <dbReference type="SAM" id="MobiDB-lite"/>
    </source>
</evidence>
<sequence>MQIKSIVALTTFALVGAQSSASSASASGSASPSASASSSAATPTPTKTPLEICIAKNNCGNDVNCIAGCSNVPNPTASQAQSINQCVAGCNNTQPLEVYAACQAKCISQMITNQTIPSSSGGSGGKNGTSPSSGNSAAGKTQVYATAMGALTLFAMYISL</sequence>
<feature type="region of interest" description="Disordered" evidence="1">
    <location>
        <begin position="23"/>
        <end position="46"/>
    </location>
</feature>
<proteinExistence type="predicted"/>
<dbReference type="AlphaFoldDB" id="A0A137P5A6"/>
<reference evidence="3 4" key="1">
    <citation type="journal article" date="2015" name="Genome Biol. Evol.">
        <title>Phylogenomic analyses indicate that early fungi evolved digesting cell walls of algal ancestors of land plants.</title>
        <authorList>
            <person name="Chang Y."/>
            <person name="Wang S."/>
            <person name="Sekimoto S."/>
            <person name="Aerts A.L."/>
            <person name="Choi C."/>
            <person name="Clum A."/>
            <person name="LaButti K.M."/>
            <person name="Lindquist E.A."/>
            <person name="Yee Ngan C."/>
            <person name="Ohm R.A."/>
            <person name="Salamov A.A."/>
            <person name="Grigoriev I.V."/>
            <person name="Spatafora J.W."/>
            <person name="Berbee M.L."/>
        </authorList>
    </citation>
    <scope>NUCLEOTIDE SEQUENCE [LARGE SCALE GENOMIC DNA]</scope>
    <source>
        <strain evidence="3 4">NRRL 28638</strain>
    </source>
</reference>
<accession>A0A137P5A6</accession>
<feature type="region of interest" description="Disordered" evidence="1">
    <location>
        <begin position="117"/>
        <end position="136"/>
    </location>
</feature>
<keyword evidence="2" id="KW-0732">Signal</keyword>
<organism evidence="3 4">
    <name type="scientific">Conidiobolus coronatus (strain ATCC 28846 / CBS 209.66 / NRRL 28638)</name>
    <name type="common">Delacroixia coronata</name>
    <dbReference type="NCBI Taxonomy" id="796925"/>
    <lineage>
        <taxon>Eukaryota</taxon>
        <taxon>Fungi</taxon>
        <taxon>Fungi incertae sedis</taxon>
        <taxon>Zoopagomycota</taxon>
        <taxon>Entomophthoromycotina</taxon>
        <taxon>Entomophthoromycetes</taxon>
        <taxon>Entomophthorales</taxon>
        <taxon>Ancylistaceae</taxon>
        <taxon>Conidiobolus</taxon>
    </lineage>
</organism>
<gene>
    <name evidence="3" type="ORF">CONCODRAFT_70883</name>
</gene>
<protein>
    <recommendedName>
        <fullName evidence="5">Extracellular membrane protein CFEM domain-containing protein</fullName>
    </recommendedName>
</protein>
<feature type="chain" id="PRO_5007294501" description="Extracellular membrane protein CFEM domain-containing protein" evidence="2">
    <location>
        <begin position="18"/>
        <end position="160"/>
    </location>
</feature>
<evidence type="ECO:0000256" key="2">
    <source>
        <dbReference type="SAM" id="SignalP"/>
    </source>
</evidence>
<name>A0A137P5A6_CONC2</name>
<evidence type="ECO:0000313" key="3">
    <source>
        <dbReference type="EMBL" id="KXN70200.1"/>
    </source>
</evidence>
<feature type="signal peptide" evidence="2">
    <location>
        <begin position="1"/>
        <end position="17"/>
    </location>
</feature>
<dbReference type="OMA" id="CISQMIT"/>
<evidence type="ECO:0000313" key="4">
    <source>
        <dbReference type="Proteomes" id="UP000070444"/>
    </source>
</evidence>
<feature type="compositionally biased region" description="Low complexity" evidence="1">
    <location>
        <begin position="23"/>
        <end position="41"/>
    </location>
</feature>